<dbReference type="InterPro" id="IPR034466">
    <property type="entry name" value="Methyltransferase_Class_B"/>
</dbReference>
<evidence type="ECO:0000256" key="2">
    <source>
        <dbReference type="ARBA" id="ARBA00022691"/>
    </source>
</evidence>
<dbReference type="PROSITE" id="PS51918">
    <property type="entry name" value="RADICAL_SAM"/>
    <property type="match status" value="1"/>
</dbReference>
<evidence type="ECO:0000259" key="8">
    <source>
        <dbReference type="PROSITE" id="PS51918"/>
    </source>
</evidence>
<keyword evidence="4" id="KW-0408">Iron</keyword>
<evidence type="ECO:0000256" key="4">
    <source>
        <dbReference type="ARBA" id="ARBA00023004"/>
    </source>
</evidence>
<dbReference type="GO" id="GO:0046872">
    <property type="term" value="F:metal ion binding"/>
    <property type="evidence" value="ECO:0007669"/>
    <property type="project" value="UniProtKB-KW"/>
</dbReference>
<dbReference type="SMART" id="SM00729">
    <property type="entry name" value="Elp3"/>
    <property type="match status" value="1"/>
</dbReference>
<comment type="caution">
    <text evidence="9">The sequence shown here is derived from an EMBL/GenBank/DDBJ whole genome shotgun (WGS) entry which is preliminary data.</text>
</comment>
<dbReference type="InterPro" id="IPR051198">
    <property type="entry name" value="BchE-like"/>
</dbReference>
<sequence>MVNNKSGPFVPGFFCSTMKIILAYISGEADRSDPYISLLPSGLCYLHAVLREAGYDSLLANLSGWALPVIKEQLSSLQADIIGISQWTHNRHASLEVARLARQLNPNSIIILGGGHATFRYHEMLAENSPVDIVVVGEGEETLRELTERIAQGGGWRDVPGIAFRDGARVVLTEPRMPQRTLDTLPFPARYLDHSIGVDLELQPEFVLTARGCPSACSFCSSPGFWGRRVRFRSPADIVAEILYIRDRFGLIYFSLRDDTFTADRTRAIEFCRLMIARRAAVLWNCQSRVTTLDEEVLTWMKRAGCECVQIGIESGSPRILAQLDKSIHPWQVEQTAALVRKVGISLSVYLISDVPGETEDDIRMTVELVRRIKPDDGYVSPLVYYPGTRLFEQAVANGLVRPGIFEETPDTALHAAGKPGRAAHRIMGAFTAGTGKGNERRFRQQKALLGYCSTTNVLAGEWYRQSGSIDAAEREFREITEREPDNPWGWLLVGELHAERGEKRKADECYRRVLALVPNHGAALRALDTKKAGP</sequence>
<protein>
    <submittedName>
        <fullName evidence="9">Radical SAM protein</fullName>
    </submittedName>
</protein>
<dbReference type="SFLD" id="SFLDS00029">
    <property type="entry name" value="Radical_SAM"/>
    <property type="match status" value="1"/>
</dbReference>
<evidence type="ECO:0000313" key="10">
    <source>
        <dbReference type="Proteomes" id="UP000324298"/>
    </source>
</evidence>
<dbReference type="InterPro" id="IPR011990">
    <property type="entry name" value="TPR-like_helical_dom_sf"/>
</dbReference>
<keyword evidence="10" id="KW-1185">Reference proteome</keyword>
<dbReference type="GO" id="GO:0031419">
    <property type="term" value="F:cobalamin binding"/>
    <property type="evidence" value="ECO:0007669"/>
    <property type="project" value="InterPro"/>
</dbReference>
<dbReference type="GO" id="GO:0005829">
    <property type="term" value="C:cytosol"/>
    <property type="evidence" value="ECO:0007669"/>
    <property type="project" value="TreeGrafter"/>
</dbReference>
<feature type="domain" description="Radical SAM core" evidence="8">
    <location>
        <begin position="199"/>
        <end position="419"/>
    </location>
</feature>
<dbReference type="SFLD" id="SFLDG01123">
    <property type="entry name" value="methyltransferase_(Class_B)"/>
    <property type="match status" value="1"/>
</dbReference>
<dbReference type="PROSITE" id="PS51332">
    <property type="entry name" value="B12_BINDING"/>
    <property type="match status" value="1"/>
</dbReference>
<dbReference type="SUPFAM" id="SSF48452">
    <property type="entry name" value="TPR-like"/>
    <property type="match status" value="1"/>
</dbReference>
<organism evidence="9 10">
    <name type="scientific">Oryzomonas rubra</name>
    <dbReference type="NCBI Taxonomy" id="2509454"/>
    <lineage>
        <taxon>Bacteria</taxon>
        <taxon>Pseudomonadati</taxon>
        <taxon>Thermodesulfobacteriota</taxon>
        <taxon>Desulfuromonadia</taxon>
        <taxon>Geobacterales</taxon>
        <taxon>Geobacteraceae</taxon>
        <taxon>Oryzomonas</taxon>
    </lineage>
</organism>
<dbReference type="CDD" id="cd02068">
    <property type="entry name" value="radical_SAM_B12_BD"/>
    <property type="match status" value="1"/>
</dbReference>
<feature type="domain" description="B12-binding" evidence="7">
    <location>
        <begin position="17"/>
        <end position="157"/>
    </location>
</feature>
<dbReference type="GO" id="GO:0051539">
    <property type="term" value="F:4 iron, 4 sulfur cluster binding"/>
    <property type="evidence" value="ECO:0007669"/>
    <property type="project" value="UniProtKB-KW"/>
</dbReference>
<evidence type="ECO:0000256" key="5">
    <source>
        <dbReference type="ARBA" id="ARBA00023014"/>
    </source>
</evidence>
<dbReference type="Proteomes" id="UP000324298">
    <property type="component" value="Unassembled WGS sequence"/>
</dbReference>
<keyword evidence="6" id="KW-0802">TPR repeat</keyword>
<dbReference type="Pfam" id="PF04055">
    <property type="entry name" value="Radical_SAM"/>
    <property type="match status" value="1"/>
</dbReference>
<dbReference type="PROSITE" id="PS50005">
    <property type="entry name" value="TPR"/>
    <property type="match status" value="1"/>
</dbReference>
<accession>A0A5A9XMC8</accession>
<dbReference type="GO" id="GO:0003824">
    <property type="term" value="F:catalytic activity"/>
    <property type="evidence" value="ECO:0007669"/>
    <property type="project" value="InterPro"/>
</dbReference>
<evidence type="ECO:0000313" key="9">
    <source>
        <dbReference type="EMBL" id="KAA0893388.1"/>
    </source>
</evidence>
<dbReference type="PANTHER" id="PTHR43409">
    <property type="entry name" value="ANAEROBIC MAGNESIUM-PROTOPORPHYRIN IX MONOMETHYL ESTER CYCLASE-RELATED"/>
    <property type="match status" value="1"/>
</dbReference>
<dbReference type="Gene3D" id="1.25.40.10">
    <property type="entry name" value="Tetratricopeptide repeat domain"/>
    <property type="match status" value="1"/>
</dbReference>
<dbReference type="AlphaFoldDB" id="A0A5A9XMC8"/>
<dbReference type="PANTHER" id="PTHR43409:SF16">
    <property type="entry name" value="SLR0320 PROTEIN"/>
    <property type="match status" value="1"/>
</dbReference>
<reference evidence="9 10" key="1">
    <citation type="submission" date="2019-04" db="EMBL/GenBank/DDBJ databases">
        <title>Geobacter ruber sp. nov., ferric-reducing bacteria isolated from paddy soil.</title>
        <authorList>
            <person name="Xu Z."/>
            <person name="Masuda Y."/>
            <person name="Itoh H."/>
            <person name="Senoo K."/>
        </authorList>
    </citation>
    <scope>NUCLEOTIDE SEQUENCE [LARGE SCALE GENOMIC DNA]</scope>
    <source>
        <strain evidence="9 10">Red88</strain>
    </source>
</reference>
<dbReference type="InterPro" id="IPR036724">
    <property type="entry name" value="Cobalamin-bd_sf"/>
</dbReference>
<keyword evidence="2" id="KW-0949">S-adenosyl-L-methionine</keyword>
<evidence type="ECO:0000256" key="1">
    <source>
        <dbReference type="ARBA" id="ARBA00001966"/>
    </source>
</evidence>
<dbReference type="Gene3D" id="3.40.50.280">
    <property type="entry name" value="Cobalamin-binding domain"/>
    <property type="match status" value="1"/>
</dbReference>
<dbReference type="InterPro" id="IPR023404">
    <property type="entry name" value="rSAM_horseshoe"/>
</dbReference>
<keyword evidence="3" id="KW-0479">Metal-binding</keyword>
<dbReference type="OrthoDB" id="9762608at2"/>
<dbReference type="InterPro" id="IPR006158">
    <property type="entry name" value="Cobalamin-bd"/>
</dbReference>
<gene>
    <name evidence="9" type="ORF">ET418_06140</name>
</gene>
<comment type="cofactor">
    <cofactor evidence="1">
        <name>[4Fe-4S] cluster</name>
        <dbReference type="ChEBI" id="CHEBI:49883"/>
    </cofactor>
</comment>
<dbReference type="InterPro" id="IPR019734">
    <property type="entry name" value="TPR_rpt"/>
</dbReference>
<keyword evidence="5" id="KW-0411">Iron-sulfur</keyword>
<proteinExistence type="predicted"/>
<dbReference type="CDD" id="cd01335">
    <property type="entry name" value="Radical_SAM"/>
    <property type="match status" value="1"/>
</dbReference>
<dbReference type="Pfam" id="PF02310">
    <property type="entry name" value="B12-binding"/>
    <property type="match status" value="1"/>
</dbReference>
<name>A0A5A9XMC8_9BACT</name>
<dbReference type="EMBL" id="SRSD01000003">
    <property type="protein sequence ID" value="KAA0893388.1"/>
    <property type="molecule type" value="Genomic_DNA"/>
</dbReference>
<dbReference type="Gene3D" id="3.80.30.20">
    <property type="entry name" value="tm_1862 like domain"/>
    <property type="match status" value="1"/>
</dbReference>
<evidence type="ECO:0000256" key="6">
    <source>
        <dbReference type="PROSITE-ProRule" id="PRU00339"/>
    </source>
</evidence>
<dbReference type="SUPFAM" id="SSF102114">
    <property type="entry name" value="Radical SAM enzymes"/>
    <property type="match status" value="1"/>
</dbReference>
<dbReference type="InterPro" id="IPR006638">
    <property type="entry name" value="Elp3/MiaA/NifB-like_rSAM"/>
</dbReference>
<dbReference type="InterPro" id="IPR058240">
    <property type="entry name" value="rSAM_sf"/>
</dbReference>
<feature type="repeat" description="TPR" evidence="6">
    <location>
        <begin position="488"/>
        <end position="521"/>
    </location>
</feature>
<evidence type="ECO:0000256" key="3">
    <source>
        <dbReference type="ARBA" id="ARBA00022723"/>
    </source>
</evidence>
<dbReference type="InterPro" id="IPR007197">
    <property type="entry name" value="rSAM"/>
</dbReference>
<evidence type="ECO:0000259" key="7">
    <source>
        <dbReference type="PROSITE" id="PS51332"/>
    </source>
</evidence>
<dbReference type="SFLD" id="SFLDG01082">
    <property type="entry name" value="B12-binding_domain_containing"/>
    <property type="match status" value="1"/>
</dbReference>
<dbReference type="SUPFAM" id="SSF52242">
    <property type="entry name" value="Cobalamin (vitamin B12)-binding domain"/>
    <property type="match status" value="1"/>
</dbReference>